<dbReference type="GeneID" id="18910859"/>
<accession>K5WEJ5</accession>
<dbReference type="AlphaFoldDB" id="K5WEJ5"/>
<name>K5WEJ5_PHACS</name>
<reference evidence="1 2" key="1">
    <citation type="journal article" date="2012" name="BMC Genomics">
        <title>Comparative genomics of the white-rot fungi, Phanerochaete carnosa and P. chrysosporium, to elucidate the genetic basis of the distinct wood types they colonize.</title>
        <authorList>
            <person name="Suzuki H."/>
            <person name="MacDonald J."/>
            <person name="Syed K."/>
            <person name="Salamov A."/>
            <person name="Hori C."/>
            <person name="Aerts A."/>
            <person name="Henrissat B."/>
            <person name="Wiebenga A."/>
            <person name="vanKuyk P.A."/>
            <person name="Barry K."/>
            <person name="Lindquist E."/>
            <person name="LaButti K."/>
            <person name="Lapidus A."/>
            <person name="Lucas S."/>
            <person name="Coutinho P."/>
            <person name="Gong Y."/>
            <person name="Samejima M."/>
            <person name="Mahadevan R."/>
            <person name="Abou-Zaid M."/>
            <person name="de Vries R.P."/>
            <person name="Igarashi K."/>
            <person name="Yadav J.S."/>
            <person name="Grigoriev I.V."/>
            <person name="Master E.R."/>
        </authorList>
    </citation>
    <scope>NUCLEOTIDE SEQUENCE [LARGE SCALE GENOMIC DNA]</scope>
    <source>
        <strain evidence="1 2">HHB-10118-sp</strain>
    </source>
</reference>
<keyword evidence="2" id="KW-1185">Reference proteome</keyword>
<dbReference type="RefSeq" id="XP_007392840.1">
    <property type="nucleotide sequence ID" value="XM_007392778.1"/>
</dbReference>
<protein>
    <submittedName>
        <fullName evidence="1">Uncharacterized protein</fullName>
    </submittedName>
</protein>
<dbReference type="EMBL" id="JH930470">
    <property type="protein sequence ID" value="EKM57489.1"/>
    <property type="molecule type" value="Genomic_DNA"/>
</dbReference>
<dbReference type="KEGG" id="pco:PHACADRAFT_192636"/>
<gene>
    <name evidence="1" type="ORF">PHACADRAFT_192636</name>
</gene>
<evidence type="ECO:0000313" key="1">
    <source>
        <dbReference type="EMBL" id="EKM57489.1"/>
    </source>
</evidence>
<dbReference type="InParanoid" id="K5WEJ5"/>
<organism evidence="1 2">
    <name type="scientific">Phanerochaete carnosa (strain HHB-10118-sp)</name>
    <name type="common">White-rot fungus</name>
    <name type="synonym">Peniophora carnosa</name>
    <dbReference type="NCBI Taxonomy" id="650164"/>
    <lineage>
        <taxon>Eukaryota</taxon>
        <taxon>Fungi</taxon>
        <taxon>Dikarya</taxon>
        <taxon>Basidiomycota</taxon>
        <taxon>Agaricomycotina</taxon>
        <taxon>Agaricomycetes</taxon>
        <taxon>Polyporales</taxon>
        <taxon>Phanerochaetaceae</taxon>
        <taxon>Phanerochaete</taxon>
    </lineage>
</organism>
<dbReference type="Proteomes" id="UP000008370">
    <property type="component" value="Unassembled WGS sequence"/>
</dbReference>
<evidence type="ECO:0000313" key="2">
    <source>
        <dbReference type="Proteomes" id="UP000008370"/>
    </source>
</evidence>
<proteinExistence type="predicted"/>
<dbReference type="HOGENOM" id="CLU_1787500_0_0_1"/>
<sequence length="145" mass="16339">MHFDLSVPDLEDIIDAWPMIWYLRLGNEIHDVAPTIQLEDLLPFAEHCSYLETFGLHVAIHHVLYKALTPPSERLTSHVKALYPGELGKTCNHIGAAHFVARIFPRAEVKRPSWEFPGGAADIINRKLKAFAQSTEKNALVTRAC</sequence>